<sequence length="46" mass="5353">MSELPRTKLSENRHLIAIGPVTSPVVMLMQTRELNPTGQRLCWYRE</sequence>
<keyword evidence="2" id="KW-1185">Reference proteome</keyword>
<proteinExistence type="predicted"/>
<dbReference type="AlphaFoldDB" id="A0A4Z1L004"/>
<protein>
    <submittedName>
        <fullName evidence="1">Uncharacterized protein</fullName>
    </submittedName>
</protein>
<comment type="caution">
    <text evidence="1">The sequence shown here is derived from an EMBL/GenBank/DDBJ whole genome shotgun (WGS) entry which is preliminary data.</text>
</comment>
<evidence type="ECO:0000313" key="2">
    <source>
        <dbReference type="Proteomes" id="UP000297280"/>
    </source>
</evidence>
<gene>
    <name evidence="1" type="ORF">BPOR_0077g00050</name>
</gene>
<reference evidence="1 2" key="1">
    <citation type="submission" date="2017-12" db="EMBL/GenBank/DDBJ databases">
        <title>Comparative genomics of Botrytis spp.</title>
        <authorList>
            <person name="Valero-Jimenez C.A."/>
            <person name="Tapia P."/>
            <person name="Veloso J."/>
            <person name="Silva-Moreno E."/>
            <person name="Staats M."/>
            <person name="Valdes J.H."/>
            <person name="Van Kan J.A.L."/>
        </authorList>
    </citation>
    <scope>NUCLEOTIDE SEQUENCE [LARGE SCALE GENOMIC DNA]</scope>
    <source>
        <strain evidence="1 2">MUCL3349</strain>
    </source>
</reference>
<accession>A0A4Z1L004</accession>
<organism evidence="1 2">
    <name type="scientific">Botrytis porri</name>
    <dbReference type="NCBI Taxonomy" id="87229"/>
    <lineage>
        <taxon>Eukaryota</taxon>
        <taxon>Fungi</taxon>
        <taxon>Dikarya</taxon>
        <taxon>Ascomycota</taxon>
        <taxon>Pezizomycotina</taxon>
        <taxon>Leotiomycetes</taxon>
        <taxon>Helotiales</taxon>
        <taxon>Sclerotiniaceae</taxon>
        <taxon>Botrytis</taxon>
    </lineage>
</organism>
<name>A0A4Z1L004_9HELO</name>
<dbReference type="Proteomes" id="UP000297280">
    <property type="component" value="Unassembled WGS sequence"/>
</dbReference>
<evidence type="ECO:0000313" key="1">
    <source>
        <dbReference type="EMBL" id="TGO90132.1"/>
    </source>
</evidence>
<dbReference type="EMBL" id="PQXO01000077">
    <property type="protein sequence ID" value="TGO90132.1"/>
    <property type="molecule type" value="Genomic_DNA"/>
</dbReference>